<name>X1ATF6_9ZZZZ</name>
<comment type="caution">
    <text evidence="1">The sequence shown here is derived from an EMBL/GenBank/DDBJ whole genome shotgun (WGS) entry which is preliminary data.</text>
</comment>
<accession>X1ATF6</accession>
<feature type="non-terminal residue" evidence="1">
    <location>
        <position position="1"/>
    </location>
</feature>
<dbReference type="InterPro" id="IPR043138">
    <property type="entry name" value="GGT_lsub"/>
</dbReference>
<sequence length="44" mass="5384">HLQIEAMKLAFADLYQYISDPDYMNINYQDLLKLHLKKEQMRKL</sequence>
<dbReference type="AlphaFoldDB" id="X1ATF6"/>
<dbReference type="Gene3D" id="1.10.246.130">
    <property type="match status" value="1"/>
</dbReference>
<dbReference type="InterPro" id="IPR029055">
    <property type="entry name" value="Ntn_hydrolases_N"/>
</dbReference>
<dbReference type="EMBL" id="BART01018520">
    <property type="protein sequence ID" value="GAG75548.1"/>
    <property type="molecule type" value="Genomic_DNA"/>
</dbReference>
<evidence type="ECO:0000313" key="1">
    <source>
        <dbReference type="EMBL" id="GAG75548.1"/>
    </source>
</evidence>
<proteinExistence type="predicted"/>
<organism evidence="1">
    <name type="scientific">marine sediment metagenome</name>
    <dbReference type="NCBI Taxonomy" id="412755"/>
    <lineage>
        <taxon>unclassified sequences</taxon>
        <taxon>metagenomes</taxon>
        <taxon>ecological metagenomes</taxon>
    </lineage>
</organism>
<reference evidence="1" key="1">
    <citation type="journal article" date="2014" name="Front. Microbiol.">
        <title>High frequency of phylogenetically diverse reductive dehalogenase-homologous genes in deep subseafloor sedimentary metagenomes.</title>
        <authorList>
            <person name="Kawai M."/>
            <person name="Futagami T."/>
            <person name="Toyoda A."/>
            <person name="Takaki Y."/>
            <person name="Nishi S."/>
            <person name="Hori S."/>
            <person name="Arai W."/>
            <person name="Tsubouchi T."/>
            <person name="Morono Y."/>
            <person name="Uchiyama I."/>
            <person name="Ito T."/>
            <person name="Fujiyama A."/>
            <person name="Inagaki F."/>
            <person name="Takami H."/>
        </authorList>
    </citation>
    <scope>NUCLEOTIDE SEQUENCE</scope>
    <source>
        <strain evidence="1">Expedition CK06-06</strain>
    </source>
</reference>
<protein>
    <submittedName>
        <fullName evidence="1">Uncharacterized protein</fullName>
    </submittedName>
</protein>
<dbReference type="SUPFAM" id="SSF56235">
    <property type="entry name" value="N-terminal nucleophile aminohydrolases (Ntn hydrolases)"/>
    <property type="match status" value="1"/>
</dbReference>
<gene>
    <name evidence="1" type="ORF">S01H4_34937</name>
</gene>